<accession>A0A7S9DYT0</accession>
<evidence type="ECO:0000259" key="2">
    <source>
        <dbReference type="Pfam" id="PF01458"/>
    </source>
</evidence>
<reference evidence="4 5" key="1">
    <citation type="submission" date="2020-11" db="EMBL/GenBank/DDBJ databases">
        <title>Complete genome sequence for Salinimonas sp. strain G2-b.</title>
        <authorList>
            <person name="Park S.-J."/>
        </authorList>
    </citation>
    <scope>NUCLEOTIDE SEQUENCE [LARGE SCALE GENOMIC DNA]</scope>
    <source>
        <strain evidence="4 5">G2-b</strain>
    </source>
</reference>
<dbReference type="NCBIfam" id="NF008773">
    <property type="entry name" value="PRK11814.1"/>
    <property type="match status" value="1"/>
</dbReference>
<dbReference type="Pfam" id="PF19295">
    <property type="entry name" value="SufBD_N"/>
    <property type="match status" value="1"/>
</dbReference>
<dbReference type="NCBIfam" id="TIGR01980">
    <property type="entry name" value="sufB"/>
    <property type="match status" value="1"/>
</dbReference>
<dbReference type="RefSeq" id="WP_195811535.1">
    <property type="nucleotide sequence ID" value="NZ_CP064795.1"/>
</dbReference>
<dbReference type="EMBL" id="CP064795">
    <property type="protein sequence ID" value="QPG06459.1"/>
    <property type="molecule type" value="Genomic_DNA"/>
</dbReference>
<feature type="domain" description="SUF system FeS cluster assembly SufBD N-terminal" evidence="3">
    <location>
        <begin position="146"/>
        <end position="203"/>
    </location>
</feature>
<evidence type="ECO:0000259" key="3">
    <source>
        <dbReference type="Pfam" id="PF19295"/>
    </source>
</evidence>
<dbReference type="InterPro" id="IPR055346">
    <property type="entry name" value="Fe-S_cluster_assembly_SufBD"/>
</dbReference>
<feature type="domain" description="SUF system FeS cluster assembly SufBD core" evidence="2">
    <location>
        <begin position="211"/>
        <end position="452"/>
    </location>
</feature>
<dbReference type="InterPro" id="IPR037284">
    <property type="entry name" value="SUF_FeS_clus_asmbl_SufBD_sf"/>
</dbReference>
<evidence type="ECO:0000313" key="5">
    <source>
        <dbReference type="Proteomes" id="UP000595095"/>
    </source>
</evidence>
<dbReference type="InterPro" id="IPR010231">
    <property type="entry name" value="SUF_FeS_clus_asmbl_SufB"/>
</dbReference>
<name>A0A7S9DYT0_9ALTE</name>
<dbReference type="KEGG" id="smaa:IT774_04550"/>
<dbReference type="GO" id="GO:0016226">
    <property type="term" value="P:iron-sulfur cluster assembly"/>
    <property type="evidence" value="ECO:0007669"/>
    <property type="project" value="InterPro"/>
</dbReference>
<dbReference type="PANTHER" id="PTHR30508:SF1">
    <property type="entry name" value="UPF0051 PROTEIN ABCI8, CHLOROPLASTIC-RELATED"/>
    <property type="match status" value="1"/>
</dbReference>
<dbReference type="AlphaFoldDB" id="A0A7S9DYT0"/>
<dbReference type="InterPro" id="IPR000825">
    <property type="entry name" value="SUF_FeS_clus_asmbl_SufBD_core"/>
</dbReference>
<evidence type="ECO:0000256" key="1">
    <source>
        <dbReference type="ARBA" id="ARBA00043967"/>
    </source>
</evidence>
<gene>
    <name evidence="4" type="primary">sufB</name>
    <name evidence="4" type="ORF">IT774_04550</name>
</gene>
<keyword evidence="5" id="KW-1185">Reference proteome</keyword>
<dbReference type="PANTHER" id="PTHR30508">
    <property type="entry name" value="FES CLUSTER ASSEMBLY PROTEIN SUF"/>
    <property type="match status" value="1"/>
</dbReference>
<dbReference type="Proteomes" id="UP000595095">
    <property type="component" value="Chromosome"/>
</dbReference>
<protein>
    <submittedName>
        <fullName evidence="4">Fe-S cluster assembly protein SufB</fullName>
    </submittedName>
</protein>
<organism evidence="4 5">
    <name type="scientific">Salinimonas marina</name>
    <dbReference type="NCBI Taxonomy" id="2785918"/>
    <lineage>
        <taxon>Bacteria</taxon>
        <taxon>Pseudomonadati</taxon>
        <taxon>Pseudomonadota</taxon>
        <taxon>Gammaproteobacteria</taxon>
        <taxon>Alteromonadales</taxon>
        <taxon>Alteromonadaceae</taxon>
        <taxon>Alteromonas/Salinimonas group</taxon>
        <taxon>Salinimonas</taxon>
    </lineage>
</organism>
<evidence type="ECO:0000313" key="4">
    <source>
        <dbReference type="EMBL" id="QPG06459.1"/>
    </source>
</evidence>
<sequence>MSEQSEQIDQALERKYDAGFYSDIESETFENGLDESVIRRISAMKNEPEWMLDWRLKAYHAWLEMDEPEWAHVHYPKIDFQSISYYSAPKSMKDKPQSLDEVDPELLRTYEKLGIPLHEQEMLAGVAVDAVFDSVSVVTTFREKLEEAGVIFCPISEAIQKYPELVKKYIGSVVPRSDNFYAALNCAVFTDGSFVYIPKGVRCPMELSTYFRINQENTGQFERTLIVAEEGSYVSYLEGCTAPQRDENQLHAAVVELVAMDDAQIKYSTVQNWYPGDENGKGGIYNFVTKRGICHTNAKISWTQVETGSAVTWKYPSCILKGDNSVGEFYSVALTRGRQQADTGTKMIHIGKNTRSTIISKGISAGKSNNAYRGLVSMGPKAEGARNFTECDSLLIGDTCGAHTFPYIESRNPTAIVEHEATTSKVSDDQLFLCQQRGLDPEKAVSMIVNGFCKEVFKELPMEFAVEAGKLLEISLEGSVG</sequence>
<dbReference type="SUPFAM" id="SSF101960">
    <property type="entry name" value="Stabilizer of iron transporter SufD"/>
    <property type="match status" value="1"/>
</dbReference>
<dbReference type="InterPro" id="IPR045595">
    <property type="entry name" value="SufBD_N"/>
</dbReference>
<dbReference type="Pfam" id="PF01458">
    <property type="entry name" value="SUFBD_core"/>
    <property type="match status" value="1"/>
</dbReference>
<proteinExistence type="inferred from homology"/>
<comment type="similarity">
    <text evidence="1">Belongs to the iron-sulfur cluster assembly SufBD family.</text>
</comment>